<dbReference type="PANTHER" id="PTHR33337">
    <property type="entry name" value="GFA DOMAIN-CONTAINING PROTEIN"/>
    <property type="match status" value="1"/>
</dbReference>
<sequence>MATPLTTTLHGSCYCKRNTYTITPGPFEFAPGDPYKDFGPPPYVYYDHCSDCRKLQSSLLLGWIRAPRSWYTHTTHPRSTSETDQEIFKLLVSSSSSPSSPSSSDITGPTRNFCGFCGTHLLFLGSSCRRDGWVEIPLGSLDDGSLEMLEGMGLKPDFHTWWRSAIGWVKRDLVEGRAKGEGKCWRGEVEEGVEGEGLEAVPEGFRE</sequence>
<name>A0A4S2MXX2_9PEZI</name>
<protein>
    <recommendedName>
        <fullName evidence="3">CENP-V/GFA domain-containing protein</fullName>
    </recommendedName>
</protein>
<dbReference type="Gene3D" id="3.90.1590.10">
    <property type="entry name" value="glutathione-dependent formaldehyde- activating enzyme (gfa)"/>
    <property type="match status" value="1"/>
</dbReference>
<dbReference type="Proteomes" id="UP000298138">
    <property type="component" value="Unassembled WGS sequence"/>
</dbReference>
<dbReference type="OrthoDB" id="3907216at2759"/>
<dbReference type="SUPFAM" id="SSF51316">
    <property type="entry name" value="Mss4-like"/>
    <property type="match status" value="1"/>
</dbReference>
<gene>
    <name evidence="1" type="ORF">EX30DRAFT_395664</name>
</gene>
<dbReference type="EMBL" id="ML220119">
    <property type="protein sequence ID" value="TGZ81540.1"/>
    <property type="molecule type" value="Genomic_DNA"/>
</dbReference>
<dbReference type="PANTHER" id="PTHR33337:SF40">
    <property type="entry name" value="CENP-V_GFA DOMAIN-CONTAINING PROTEIN-RELATED"/>
    <property type="match status" value="1"/>
</dbReference>
<evidence type="ECO:0000313" key="1">
    <source>
        <dbReference type="EMBL" id="TGZ81540.1"/>
    </source>
</evidence>
<proteinExistence type="predicted"/>
<dbReference type="InterPro" id="IPR011057">
    <property type="entry name" value="Mss4-like_sf"/>
</dbReference>
<evidence type="ECO:0008006" key="3">
    <source>
        <dbReference type="Google" id="ProtNLM"/>
    </source>
</evidence>
<accession>A0A4S2MXX2</accession>
<evidence type="ECO:0000313" key="2">
    <source>
        <dbReference type="Proteomes" id="UP000298138"/>
    </source>
</evidence>
<organism evidence="1 2">
    <name type="scientific">Ascodesmis nigricans</name>
    <dbReference type="NCBI Taxonomy" id="341454"/>
    <lineage>
        <taxon>Eukaryota</taxon>
        <taxon>Fungi</taxon>
        <taxon>Dikarya</taxon>
        <taxon>Ascomycota</taxon>
        <taxon>Pezizomycotina</taxon>
        <taxon>Pezizomycetes</taxon>
        <taxon>Pezizales</taxon>
        <taxon>Ascodesmidaceae</taxon>
        <taxon>Ascodesmis</taxon>
    </lineage>
</organism>
<keyword evidence="2" id="KW-1185">Reference proteome</keyword>
<dbReference type="STRING" id="341454.A0A4S2MXX2"/>
<dbReference type="InParanoid" id="A0A4S2MXX2"/>
<dbReference type="AlphaFoldDB" id="A0A4S2MXX2"/>
<reference evidence="1 2" key="1">
    <citation type="submission" date="2019-04" db="EMBL/GenBank/DDBJ databases">
        <title>Comparative genomics and transcriptomics to analyze fruiting body development in filamentous ascomycetes.</title>
        <authorList>
            <consortium name="DOE Joint Genome Institute"/>
            <person name="Lutkenhaus R."/>
            <person name="Traeger S."/>
            <person name="Breuer J."/>
            <person name="Kuo A."/>
            <person name="Lipzen A."/>
            <person name="Pangilinan J."/>
            <person name="Dilworth D."/>
            <person name="Sandor L."/>
            <person name="Poggeler S."/>
            <person name="Barry K."/>
            <person name="Grigoriev I.V."/>
            <person name="Nowrousian M."/>
        </authorList>
    </citation>
    <scope>NUCLEOTIDE SEQUENCE [LARGE SCALE GENOMIC DNA]</scope>
    <source>
        <strain evidence="1 2">CBS 389.68</strain>
    </source>
</reference>